<name>A0A5C5X6G0_9PLAN</name>
<keyword evidence="2" id="KW-1185">Reference proteome</keyword>
<evidence type="ECO:0000313" key="2">
    <source>
        <dbReference type="Proteomes" id="UP000317243"/>
    </source>
</evidence>
<dbReference type="CDD" id="cd02440">
    <property type="entry name" value="AdoMet_MTases"/>
    <property type="match status" value="1"/>
</dbReference>
<dbReference type="PANTHER" id="PTHR43861">
    <property type="entry name" value="TRANS-ACONITATE 2-METHYLTRANSFERASE-RELATED"/>
    <property type="match status" value="1"/>
</dbReference>
<dbReference type="EMBL" id="SIHI01000001">
    <property type="protein sequence ID" value="TWT57725.1"/>
    <property type="molecule type" value="Genomic_DNA"/>
</dbReference>
<organism evidence="1 2">
    <name type="scientific">Thalassoglobus neptunius</name>
    <dbReference type="NCBI Taxonomy" id="1938619"/>
    <lineage>
        <taxon>Bacteria</taxon>
        <taxon>Pseudomonadati</taxon>
        <taxon>Planctomycetota</taxon>
        <taxon>Planctomycetia</taxon>
        <taxon>Planctomycetales</taxon>
        <taxon>Planctomycetaceae</taxon>
        <taxon>Thalassoglobus</taxon>
    </lineage>
</organism>
<evidence type="ECO:0000313" key="1">
    <source>
        <dbReference type="EMBL" id="TWT57725.1"/>
    </source>
</evidence>
<reference evidence="1 2" key="1">
    <citation type="submission" date="2019-02" db="EMBL/GenBank/DDBJ databases">
        <title>Deep-cultivation of Planctomycetes and their phenomic and genomic characterization uncovers novel biology.</title>
        <authorList>
            <person name="Wiegand S."/>
            <person name="Jogler M."/>
            <person name="Boedeker C."/>
            <person name="Pinto D."/>
            <person name="Vollmers J."/>
            <person name="Rivas-Marin E."/>
            <person name="Kohn T."/>
            <person name="Peeters S.H."/>
            <person name="Heuer A."/>
            <person name="Rast P."/>
            <person name="Oberbeckmann S."/>
            <person name="Bunk B."/>
            <person name="Jeske O."/>
            <person name="Meyerdierks A."/>
            <person name="Storesund J.E."/>
            <person name="Kallscheuer N."/>
            <person name="Luecker S."/>
            <person name="Lage O.M."/>
            <person name="Pohl T."/>
            <person name="Merkel B.J."/>
            <person name="Hornburger P."/>
            <person name="Mueller R.-W."/>
            <person name="Bruemmer F."/>
            <person name="Labrenz M."/>
            <person name="Spormann A.M."/>
            <person name="Op Den Camp H."/>
            <person name="Overmann J."/>
            <person name="Amann R."/>
            <person name="Jetten M.S.M."/>
            <person name="Mascher T."/>
            <person name="Medema M.H."/>
            <person name="Devos D.P."/>
            <person name="Kaster A.-K."/>
            <person name="Ovreas L."/>
            <person name="Rohde M."/>
            <person name="Galperin M.Y."/>
            <person name="Jogler C."/>
        </authorList>
    </citation>
    <scope>NUCLEOTIDE SEQUENCE [LARGE SCALE GENOMIC DNA]</scope>
    <source>
        <strain evidence="1 2">KOR42</strain>
    </source>
</reference>
<gene>
    <name evidence="1" type="ORF">KOR42_10910</name>
</gene>
<dbReference type="Gene3D" id="3.40.50.150">
    <property type="entry name" value="Vaccinia Virus protein VP39"/>
    <property type="match status" value="1"/>
</dbReference>
<keyword evidence="1" id="KW-0808">Transferase</keyword>
<dbReference type="GO" id="GO:0008757">
    <property type="term" value="F:S-adenosylmethionine-dependent methyltransferase activity"/>
    <property type="evidence" value="ECO:0007669"/>
    <property type="project" value="InterPro"/>
</dbReference>
<dbReference type="SUPFAM" id="SSF53335">
    <property type="entry name" value="S-adenosyl-L-methionine-dependent methyltransferases"/>
    <property type="match status" value="1"/>
</dbReference>
<comment type="caution">
    <text evidence="1">The sequence shown here is derived from an EMBL/GenBank/DDBJ whole genome shotgun (WGS) entry which is preliminary data.</text>
</comment>
<sequence length="203" mass="23437">MGISNIVHRIWRKAFMSRTAFTKAYGRIRMLYSIEDPWQMSSPKEQHRFQETVRILSEVQPKYSSILELGCGEGHQSQFLGTLTDQLYGVDISPKAVERAAARCPEGKFQAGELEAVATMFNGQKFDLITACEVLYYTKDLAEILPTLQAMTHRLFVSNYKPRNEHMRAHFEGNGWRALDSISYEDVDWECRLWESEEVTIES</sequence>
<dbReference type="GO" id="GO:0009312">
    <property type="term" value="P:oligosaccharide biosynthetic process"/>
    <property type="evidence" value="ECO:0007669"/>
    <property type="project" value="InterPro"/>
</dbReference>
<dbReference type="InterPro" id="IPR029063">
    <property type="entry name" value="SAM-dependent_MTases_sf"/>
</dbReference>
<dbReference type="Proteomes" id="UP000317243">
    <property type="component" value="Unassembled WGS sequence"/>
</dbReference>
<protein>
    <submittedName>
        <fullName evidence="1">Mg-protoporphyrin IX methyl transferase</fullName>
    </submittedName>
</protein>
<proteinExistence type="predicted"/>
<dbReference type="AlphaFoldDB" id="A0A5C5X6G0"/>
<dbReference type="OrthoDB" id="278023at2"/>
<dbReference type="Pfam" id="PF05401">
    <property type="entry name" value="NodS"/>
    <property type="match status" value="1"/>
</dbReference>
<accession>A0A5C5X6G0</accession>
<dbReference type="InterPro" id="IPR008715">
    <property type="entry name" value="SAM-MeTfrase_NodS-like"/>
</dbReference>